<gene>
    <name evidence="2" type="ORF">BP5796_11597</name>
</gene>
<accession>A0A3D8QE56</accession>
<dbReference type="EMBL" id="PDLN01000019">
    <property type="protein sequence ID" value="RDW59991.1"/>
    <property type="molecule type" value="Genomic_DNA"/>
</dbReference>
<feature type="region of interest" description="Disordered" evidence="1">
    <location>
        <begin position="141"/>
        <end position="277"/>
    </location>
</feature>
<reference evidence="2 3" key="1">
    <citation type="journal article" date="2018" name="IMA Fungus">
        <title>IMA Genome-F 9: Draft genome sequence of Annulohypoxylon stygium, Aspergillus mulundensis, Berkeleyomyces basicola (syn. Thielaviopsis basicola), Ceratocystis smalleyi, two Cercospora beticola strains, Coleophoma cylindrospora, Fusarium fracticaudum, Phialophora cf. hyalina, and Morchella septimelata.</title>
        <authorList>
            <person name="Wingfield B.D."/>
            <person name="Bills G.F."/>
            <person name="Dong Y."/>
            <person name="Huang W."/>
            <person name="Nel W.J."/>
            <person name="Swalarsk-Parry B.S."/>
            <person name="Vaghefi N."/>
            <person name="Wilken P.M."/>
            <person name="An Z."/>
            <person name="de Beer Z.W."/>
            <person name="De Vos L."/>
            <person name="Chen L."/>
            <person name="Duong T.A."/>
            <person name="Gao Y."/>
            <person name="Hammerbacher A."/>
            <person name="Kikkert J.R."/>
            <person name="Li Y."/>
            <person name="Li H."/>
            <person name="Li K."/>
            <person name="Li Q."/>
            <person name="Liu X."/>
            <person name="Ma X."/>
            <person name="Naidoo K."/>
            <person name="Pethybridge S.J."/>
            <person name="Sun J."/>
            <person name="Steenkamp E.T."/>
            <person name="van der Nest M.A."/>
            <person name="van Wyk S."/>
            <person name="Wingfield M.J."/>
            <person name="Xiong C."/>
            <person name="Yue Q."/>
            <person name="Zhang X."/>
        </authorList>
    </citation>
    <scope>NUCLEOTIDE SEQUENCE [LARGE SCALE GENOMIC DNA]</scope>
    <source>
        <strain evidence="2 3">BP5796</strain>
    </source>
</reference>
<feature type="compositionally biased region" description="Polar residues" evidence="1">
    <location>
        <begin position="141"/>
        <end position="154"/>
    </location>
</feature>
<evidence type="ECO:0000313" key="2">
    <source>
        <dbReference type="EMBL" id="RDW59991.1"/>
    </source>
</evidence>
<organism evidence="2 3">
    <name type="scientific">Coleophoma crateriformis</name>
    <dbReference type="NCBI Taxonomy" id="565419"/>
    <lineage>
        <taxon>Eukaryota</taxon>
        <taxon>Fungi</taxon>
        <taxon>Dikarya</taxon>
        <taxon>Ascomycota</taxon>
        <taxon>Pezizomycotina</taxon>
        <taxon>Leotiomycetes</taxon>
        <taxon>Helotiales</taxon>
        <taxon>Dermateaceae</taxon>
        <taxon>Coleophoma</taxon>
    </lineage>
</organism>
<dbReference type="Proteomes" id="UP000256328">
    <property type="component" value="Unassembled WGS sequence"/>
</dbReference>
<feature type="compositionally biased region" description="Low complexity" evidence="1">
    <location>
        <begin position="211"/>
        <end position="224"/>
    </location>
</feature>
<dbReference type="OrthoDB" id="5226911at2759"/>
<proteinExistence type="predicted"/>
<protein>
    <submittedName>
        <fullName evidence="2">Uncharacterized protein</fullName>
    </submittedName>
</protein>
<comment type="caution">
    <text evidence="2">The sequence shown here is derived from an EMBL/GenBank/DDBJ whole genome shotgun (WGS) entry which is preliminary data.</text>
</comment>
<evidence type="ECO:0000256" key="1">
    <source>
        <dbReference type="SAM" id="MobiDB-lite"/>
    </source>
</evidence>
<dbReference type="AlphaFoldDB" id="A0A3D8QE56"/>
<feature type="compositionally biased region" description="Basic residues" evidence="1">
    <location>
        <begin position="155"/>
        <end position="165"/>
    </location>
</feature>
<name>A0A3D8QE56_9HELO</name>
<feature type="compositionally biased region" description="Low complexity" evidence="1">
    <location>
        <begin position="238"/>
        <end position="247"/>
    </location>
</feature>
<evidence type="ECO:0000313" key="3">
    <source>
        <dbReference type="Proteomes" id="UP000256328"/>
    </source>
</evidence>
<sequence length="333" mass="36851">MVEFHNCVSSLLNAFAHGIGIIKVQRRRRKEERTAIDSDQKSAETKLSKSLKRSRLHVNNAYDRDLSRHGQKFAVGDVEAHSALSAILFRLNAGFVSVIERFSRGRSSPADYQALVNLSVASRIEAIQAFEQLSQRLSKSSLDLVPANNQSTSPSRHRGGHKRKDRKDSSTASFSSRNARSKSAPELSLTALGPATTEGWVRSKPGRKCRSASITKVASSTSSSPKRTGHRARPAPPARAHTTPAAPQKTIMPAVPPPQAPSPTSKARPGDRKSFMSFASGSTKIGEIPERKWLRPSMFEAETIQFPVTAYYPMQPYHEPEKPRSRLMKLFRR</sequence>
<keyword evidence="3" id="KW-1185">Reference proteome</keyword>